<sequence>MSFVKMGVLSRLEDIPVGVSKLEVIVHNGKISRSTDFCKEAEPTPMLLKPSRSQTEWANDCPSSAAVSEIFIELQNGLAQKGYKDHMIPSPDDSELRLKEKFIVRKGFH</sequence>
<comment type="caution">
    <text evidence="1">The sequence shown here is derived from an EMBL/GenBank/DDBJ whole genome shotgun (WGS) entry which is preliminary data.</text>
</comment>
<evidence type="ECO:0000313" key="2">
    <source>
        <dbReference type="Proteomes" id="UP001145742"/>
    </source>
</evidence>
<dbReference type="EMBL" id="WHWB01033623">
    <property type="protein sequence ID" value="KAJ7418567.1"/>
    <property type="molecule type" value="Genomic_DNA"/>
</dbReference>
<protein>
    <submittedName>
        <fullName evidence="1">Uncharacterized protein</fullName>
    </submittedName>
</protein>
<reference evidence="1" key="1">
    <citation type="submission" date="2019-10" db="EMBL/GenBank/DDBJ databases">
        <authorList>
            <person name="Soares A.E.R."/>
            <person name="Aleixo A."/>
            <person name="Schneider P."/>
            <person name="Miyaki C.Y."/>
            <person name="Schneider M.P."/>
            <person name="Mello C."/>
            <person name="Vasconcelos A.T.R."/>
        </authorList>
    </citation>
    <scope>NUCLEOTIDE SEQUENCE</scope>
    <source>
        <tissue evidence="1">Muscle</tissue>
    </source>
</reference>
<gene>
    <name evidence="1" type="ORF">WISP_58353</name>
</gene>
<proteinExistence type="predicted"/>
<keyword evidence="2" id="KW-1185">Reference proteome</keyword>
<organism evidence="1 2">
    <name type="scientific">Willisornis vidua</name>
    <name type="common">Xingu scale-backed antbird</name>
    <dbReference type="NCBI Taxonomy" id="1566151"/>
    <lineage>
        <taxon>Eukaryota</taxon>
        <taxon>Metazoa</taxon>
        <taxon>Chordata</taxon>
        <taxon>Craniata</taxon>
        <taxon>Vertebrata</taxon>
        <taxon>Euteleostomi</taxon>
        <taxon>Archelosauria</taxon>
        <taxon>Archosauria</taxon>
        <taxon>Dinosauria</taxon>
        <taxon>Saurischia</taxon>
        <taxon>Theropoda</taxon>
        <taxon>Coelurosauria</taxon>
        <taxon>Aves</taxon>
        <taxon>Neognathae</taxon>
        <taxon>Neoaves</taxon>
        <taxon>Telluraves</taxon>
        <taxon>Australaves</taxon>
        <taxon>Passeriformes</taxon>
        <taxon>Thamnophilidae</taxon>
        <taxon>Willisornis</taxon>
    </lineage>
</organism>
<evidence type="ECO:0000313" key="1">
    <source>
        <dbReference type="EMBL" id="KAJ7418567.1"/>
    </source>
</evidence>
<accession>A0ABQ9DFV1</accession>
<dbReference type="Proteomes" id="UP001145742">
    <property type="component" value="Unassembled WGS sequence"/>
</dbReference>
<name>A0ABQ9DFV1_9PASS</name>